<feature type="domain" description="Helix-turn-helix type 11" evidence="1">
    <location>
        <begin position="6"/>
        <end position="59"/>
    </location>
</feature>
<accession>A0A438AI26</accession>
<evidence type="ECO:0000313" key="3">
    <source>
        <dbReference type="EMBL" id="RVV98383.1"/>
    </source>
</evidence>
<dbReference type="SUPFAM" id="SSF46785">
    <property type="entry name" value="Winged helix' DNA-binding domain"/>
    <property type="match status" value="1"/>
</dbReference>
<organism evidence="3 4">
    <name type="scientific">Mesobaculum littorinae</name>
    <dbReference type="NCBI Taxonomy" id="2486419"/>
    <lineage>
        <taxon>Bacteria</taxon>
        <taxon>Pseudomonadati</taxon>
        <taxon>Pseudomonadota</taxon>
        <taxon>Alphaproteobacteria</taxon>
        <taxon>Rhodobacterales</taxon>
        <taxon>Roseobacteraceae</taxon>
        <taxon>Mesobaculum</taxon>
    </lineage>
</organism>
<dbReference type="InterPro" id="IPR036388">
    <property type="entry name" value="WH-like_DNA-bd_sf"/>
</dbReference>
<evidence type="ECO:0000259" key="2">
    <source>
        <dbReference type="Pfam" id="PF13280"/>
    </source>
</evidence>
<dbReference type="AlphaFoldDB" id="A0A438AI26"/>
<dbReference type="Proteomes" id="UP000285908">
    <property type="component" value="Unassembled WGS sequence"/>
</dbReference>
<dbReference type="PROSITE" id="PS52050">
    <property type="entry name" value="WYL"/>
    <property type="match status" value="1"/>
</dbReference>
<keyword evidence="4" id="KW-1185">Reference proteome</keyword>
<dbReference type="InterPro" id="IPR051534">
    <property type="entry name" value="CBASS_pafABC_assoc_protein"/>
</dbReference>
<dbReference type="Gene3D" id="1.10.10.10">
    <property type="entry name" value="Winged helix-like DNA-binding domain superfamily/Winged helix DNA-binding domain"/>
    <property type="match status" value="1"/>
</dbReference>
<feature type="domain" description="WYL" evidence="2">
    <location>
        <begin position="137"/>
        <end position="199"/>
    </location>
</feature>
<dbReference type="OrthoDB" id="9807255at2"/>
<dbReference type="InterPro" id="IPR036390">
    <property type="entry name" value="WH_DNA-bd_sf"/>
</dbReference>
<dbReference type="EMBL" id="RQXX01000002">
    <property type="protein sequence ID" value="RVV98383.1"/>
    <property type="molecule type" value="Genomic_DNA"/>
</dbReference>
<gene>
    <name evidence="3" type="ORF">EKE94_05520</name>
</gene>
<reference evidence="3 4" key="1">
    <citation type="submission" date="2018-11" db="EMBL/GenBank/DDBJ databases">
        <title>Mesobaculum littorinae gen. nov., sp. nov., isolated from Littorina scabra that represents a novel genus of the order Rhodobacteraceae.</title>
        <authorList>
            <person name="Li F."/>
        </authorList>
    </citation>
    <scope>NUCLEOTIDE SEQUENCE [LARGE SCALE GENOMIC DNA]</scope>
    <source>
        <strain evidence="3 4">M0103</strain>
    </source>
</reference>
<dbReference type="Pfam" id="PF13280">
    <property type="entry name" value="WYL"/>
    <property type="match status" value="1"/>
</dbReference>
<evidence type="ECO:0000313" key="4">
    <source>
        <dbReference type="Proteomes" id="UP000285908"/>
    </source>
</evidence>
<dbReference type="InterPro" id="IPR026881">
    <property type="entry name" value="WYL_dom"/>
</dbReference>
<dbReference type="RefSeq" id="WP_127905616.1">
    <property type="nucleotide sequence ID" value="NZ_RQXX01000002.1"/>
</dbReference>
<dbReference type="Pfam" id="PF08279">
    <property type="entry name" value="HTH_11"/>
    <property type="match status" value="1"/>
</dbReference>
<proteinExistence type="predicted"/>
<protein>
    <submittedName>
        <fullName evidence="3">YafY family transcriptional regulator</fullName>
    </submittedName>
</protein>
<name>A0A438AI26_9RHOB</name>
<dbReference type="PANTHER" id="PTHR34580">
    <property type="match status" value="1"/>
</dbReference>
<evidence type="ECO:0000259" key="1">
    <source>
        <dbReference type="Pfam" id="PF08279"/>
    </source>
</evidence>
<sequence>MTKSNRLFEMIQIFRASDGPVRADDLAARLEVSVRTIYRDIASLQAMRTPIDGAPGIGYVMRRGYDLPPLNFDEEEVEALRVGLCMLSRSGDRALRRAADRISAKIDALHAPADWLQVSPWGAPDDDPELGCVSKAMLRAAVREERVLWIDYEDGAGLRTTRNIRPIAVVYHINAVLLAAWCELRGGLRHFRADRIYACEPTGAYFTGQGEALRQIWSEQNRWDLGSGDSLNEHVSPAPR</sequence>
<comment type="caution">
    <text evidence="3">The sequence shown here is derived from an EMBL/GenBank/DDBJ whole genome shotgun (WGS) entry which is preliminary data.</text>
</comment>
<dbReference type="PANTHER" id="PTHR34580:SF3">
    <property type="entry name" value="PROTEIN PAFB"/>
    <property type="match status" value="1"/>
</dbReference>
<dbReference type="InterPro" id="IPR013196">
    <property type="entry name" value="HTH_11"/>
</dbReference>